<evidence type="ECO:0008006" key="3">
    <source>
        <dbReference type="Google" id="ProtNLM"/>
    </source>
</evidence>
<gene>
    <name evidence="1" type="ORF">FSARC_1155</name>
</gene>
<reference evidence="1" key="1">
    <citation type="journal article" date="2020" name="BMC Genomics">
        <title>Correction to: Identification and distribution of gene clusters required for synthesis of sphingolipid metabolism inhibitors in diverse species of the filamentous fungus Fusarium.</title>
        <authorList>
            <person name="Kim H.S."/>
            <person name="Lohmar J.M."/>
            <person name="Busman M."/>
            <person name="Brown D.W."/>
            <person name="Naumann T.A."/>
            <person name="Divon H.H."/>
            <person name="Lysoe E."/>
            <person name="Uhlig S."/>
            <person name="Proctor R.H."/>
        </authorList>
    </citation>
    <scope>NUCLEOTIDE SEQUENCE</scope>
    <source>
        <strain evidence="1">NRRL 20472</strain>
    </source>
</reference>
<dbReference type="Proteomes" id="UP000622797">
    <property type="component" value="Unassembled WGS sequence"/>
</dbReference>
<reference evidence="1" key="2">
    <citation type="submission" date="2020-05" db="EMBL/GenBank/DDBJ databases">
        <authorList>
            <person name="Kim H.-S."/>
            <person name="Proctor R.H."/>
            <person name="Brown D.W."/>
        </authorList>
    </citation>
    <scope>NUCLEOTIDE SEQUENCE</scope>
    <source>
        <strain evidence="1">NRRL 20472</strain>
    </source>
</reference>
<dbReference type="Gene3D" id="3.30.450.40">
    <property type="match status" value="1"/>
</dbReference>
<dbReference type="SUPFAM" id="SSF55781">
    <property type="entry name" value="GAF domain-like"/>
    <property type="match status" value="1"/>
</dbReference>
<dbReference type="OrthoDB" id="4983249at2759"/>
<organism evidence="1 2">
    <name type="scientific">Fusarium sarcochroum</name>
    <dbReference type="NCBI Taxonomy" id="1208366"/>
    <lineage>
        <taxon>Eukaryota</taxon>
        <taxon>Fungi</taxon>
        <taxon>Dikarya</taxon>
        <taxon>Ascomycota</taxon>
        <taxon>Pezizomycotina</taxon>
        <taxon>Sordariomycetes</taxon>
        <taxon>Hypocreomycetidae</taxon>
        <taxon>Hypocreales</taxon>
        <taxon>Nectriaceae</taxon>
        <taxon>Fusarium</taxon>
        <taxon>Fusarium lateritium species complex</taxon>
    </lineage>
</organism>
<proteinExistence type="predicted"/>
<dbReference type="AlphaFoldDB" id="A0A8H4XEK3"/>
<evidence type="ECO:0000313" key="2">
    <source>
        <dbReference type="Proteomes" id="UP000622797"/>
    </source>
</evidence>
<name>A0A8H4XEK3_9HYPO</name>
<dbReference type="EMBL" id="JABEXW010000063">
    <property type="protein sequence ID" value="KAF4972258.1"/>
    <property type="molecule type" value="Genomic_DNA"/>
</dbReference>
<sequence length="178" mass="19516">MADSHLKHITEVTLATHHNSPAADIWCAVDKAVSAIFPYQLFTISVYDQASGTTCRLYTTRHDVQPLGARKQVTESTWSKHVLQDGKQFLGSSIEELKCFSEWEFLQGIGCESVLNTPIRSNETGSVVGTLNILGKAHAYDNAPVELAVVLAQLVSGVINASREEILSRPFQGKMETV</sequence>
<accession>A0A8H4XEK3</accession>
<keyword evidence="2" id="KW-1185">Reference proteome</keyword>
<dbReference type="InterPro" id="IPR029016">
    <property type="entry name" value="GAF-like_dom_sf"/>
</dbReference>
<protein>
    <recommendedName>
        <fullName evidence="3">GAF domain-containing protein</fullName>
    </recommendedName>
</protein>
<comment type="caution">
    <text evidence="1">The sequence shown here is derived from an EMBL/GenBank/DDBJ whole genome shotgun (WGS) entry which is preliminary data.</text>
</comment>
<evidence type="ECO:0000313" key="1">
    <source>
        <dbReference type="EMBL" id="KAF4972258.1"/>
    </source>
</evidence>